<feature type="transmembrane region" description="Helical" evidence="1">
    <location>
        <begin position="56"/>
        <end position="74"/>
    </location>
</feature>
<dbReference type="Proteomes" id="UP000037175">
    <property type="component" value="Unassembled WGS sequence"/>
</dbReference>
<gene>
    <name evidence="2" type="ORF">Tfer_1509</name>
</gene>
<name>A0A0L6W344_9FIRM</name>
<dbReference type="RefSeq" id="WP_013119626.1">
    <property type="nucleotide sequence ID" value="NZ_LGTE01000008.1"/>
</dbReference>
<protein>
    <submittedName>
        <fullName evidence="2">Uncharacterized protein</fullName>
    </submittedName>
</protein>
<feature type="transmembrane region" description="Helical" evidence="1">
    <location>
        <begin position="29"/>
        <end position="49"/>
    </location>
</feature>
<dbReference type="AlphaFoldDB" id="A0A0L6W344"/>
<accession>A0A0L6W344</accession>
<evidence type="ECO:0000256" key="1">
    <source>
        <dbReference type="SAM" id="Phobius"/>
    </source>
</evidence>
<dbReference type="EMBL" id="LGTE01000008">
    <property type="protein sequence ID" value="KNZ69896.1"/>
    <property type="molecule type" value="Genomic_DNA"/>
</dbReference>
<keyword evidence="3" id="KW-1185">Reference proteome</keyword>
<keyword evidence="1" id="KW-1133">Transmembrane helix</keyword>
<sequence length="97" mass="10691">MTVSFLIRHGVACVLGTFAWWYFYSAENIFYPPWLGVIVAAFVITLVVVIISGNELLIFAITGFYFLILFPDSATAFNDLLPVLGGIVAGTALWKIL</sequence>
<evidence type="ECO:0000313" key="2">
    <source>
        <dbReference type="EMBL" id="KNZ69896.1"/>
    </source>
</evidence>
<proteinExistence type="predicted"/>
<keyword evidence="1" id="KW-0472">Membrane</keyword>
<organism evidence="2 3">
    <name type="scientific">Thermincola ferriacetica</name>
    <dbReference type="NCBI Taxonomy" id="281456"/>
    <lineage>
        <taxon>Bacteria</taxon>
        <taxon>Bacillati</taxon>
        <taxon>Bacillota</taxon>
        <taxon>Clostridia</taxon>
        <taxon>Eubacteriales</taxon>
        <taxon>Thermincolaceae</taxon>
        <taxon>Thermincola</taxon>
    </lineage>
</organism>
<evidence type="ECO:0000313" key="3">
    <source>
        <dbReference type="Proteomes" id="UP000037175"/>
    </source>
</evidence>
<feature type="transmembrane region" description="Helical" evidence="1">
    <location>
        <begin position="5"/>
        <end position="23"/>
    </location>
</feature>
<keyword evidence="1" id="KW-0812">Transmembrane</keyword>
<reference evidence="3" key="1">
    <citation type="submission" date="2015-07" db="EMBL/GenBank/DDBJ databases">
        <title>Complete Genome of Thermincola ferriacetica strain Z-0001T.</title>
        <authorList>
            <person name="Lusk B."/>
            <person name="Badalamenti J.P."/>
            <person name="Parameswaran P."/>
            <person name="Bond D.R."/>
            <person name="Torres C.I."/>
        </authorList>
    </citation>
    <scope>NUCLEOTIDE SEQUENCE [LARGE SCALE GENOMIC DNA]</scope>
    <source>
        <strain evidence="3">Z-0001</strain>
    </source>
</reference>
<comment type="caution">
    <text evidence="2">The sequence shown here is derived from an EMBL/GenBank/DDBJ whole genome shotgun (WGS) entry which is preliminary data.</text>
</comment>